<organism evidence="2">
    <name type="scientific">Amorphochlora amoebiformis</name>
    <dbReference type="NCBI Taxonomy" id="1561963"/>
    <lineage>
        <taxon>Eukaryota</taxon>
        <taxon>Sar</taxon>
        <taxon>Rhizaria</taxon>
        <taxon>Cercozoa</taxon>
        <taxon>Chlorarachniophyceae</taxon>
        <taxon>Amorphochlora</taxon>
    </lineage>
</organism>
<evidence type="ECO:0000313" key="2">
    <source>
        <dbReference type="EMBL" id="CAD8455956.1"/>
    </source>
</evidence>
<dbReference type="AlphaFoldDB" id="A0A7S0DIJ1"/>
<evidence type="ECO:0000259" key="1">
    <source>
        <dbReference type="Pfam" id="PF08241"/>
    </source>
</evidence>
<sequence length="316" mass="34914">MVWTMAASTRPFCPRRSLFLAAFALWIVEGRYVKSRTRTRGAVSPPPQRKSTLIRRRAVVFVPVLGVLSEGLLGTKSRGCADASTSPFSIGDLQQSIFADVIASGMDFYESVVREDKSSAFSSLFSLVEENKKDTQTTPVKLLDVGVGAGPNMNLYKESGLDLRVTGVDPNPYMERYAKQSAEQSEVPFQFQLGDANRLPFPDGSFDVVVSTLVLCSISDPEKALREIERVLKPGGCFFFWEHVKAPPDRPILGFAQTLLSPLQQVYADGCHLDRNTLQIIEQSKLFDSVENVRKLHFNDLTIVAPHVTGVALAKL</sequence>
<dbReference type="InterPro" id="IPR013216">
    <property type="entry name" value="Methyltransf_11"/>
</dbReference>
<proteinExistence type="predicted"/>
<gene>
    <name evidence="2" type="ORF">LAMO00422_LOCUS14901</name>
</gene>
<dbReference type="Pfam" id="PF08241">
    <property type="entry name" value="Methyltransf_11"/>
    <property type="match status" value="1"/>
</dbReference>
<dbReference type="GO" id="GO:0008757">
    <property type="term" value="F:S-adenosylmethionine-dependent methyltransferase activity"/>
    <property type="evidence" value="ECO:0007669"/>
    <property type="project" value="InterPro"/>
</dbReference>
<dbReference type="CDD" id="cd02440">
    <property type="entry name" value="AdoMet_MTases"/>
    <property type="match status" value="1"/>
</dbReference>
<dbReference type="PANTHER" id="PTHR45036:SF1">
    <property type="entry name" value="METHYLTRANSFERASE LIKE 7A"/>
    <property type="match status" value="1"/>
</dbReference>
<accession>A0A7S0DIJ1</accession>
<protein>
    <recommendedName>
        <fullName evidence="1">Methyltransferase type 11 domain-containing protein</fullName>
    </recommendedName>
</protein>
<reference evidence="2" key="1">
    <citation type="submission" date="2021-01" db="EMBL/GenBank/DDBJ databases">
        <authorList>
            <person name="Corre E."/>
            <person name="Pelletier E."/>
            <person name="Niang G."/>
            <person name="Scheremetjew M."/>
            <person name="Finn R."/>
            <person name="Kale V."/>
            <person name="Holt S."/>
            <person name="Cochrane G."/>
            <person name="Meng A."/>
            <person name="Brown T."/>
            <person name="Cohen L."/>
        </authorList>
    </citation>
    <scope>NUCLEOTIDE SEQUENCE</scope>
    <source>
        <strain evidence="2">CCMP2058</strain>
    </source>
</reference>
<dbReference type="InterPro" id="IPR052356">
    <property type="entry name" value="Thiol_S-MT"/>
</dbReference>
<dbReference type="Gene3D" id="3.40.50.150">
    <property type="entry name" value="Vaccinia Virus protein VP39"/>
    <property type="match status" value="1"/>
</dbReference>
<dbReference type="InterPro" id="IPR029063">
    <property type="entry name" value="SAM-dependent_MTases_sf"/>
</dbReference>
<dbReference type="SUPFAM" id="SSF53335">
    <property type="entry name" value="S-adenosyl-L-methionine-dependent methyltransferases"/>
    <property type="match status" value="1"/>
</dbReference>
<dbReference type="PANTHER" id="PTHR45036">
    <property type="entry name" value="METHYLTRANSFERASE LIKE 7B"/>
    <property type="match status" value="1"/>
</dbReference>
<dbReference type="EMBL" id="HBEM01021838">
    <property type="protein sequence ID" value="CAD8455956.1"/>
    <property type="molecule type" value="Transcribed_RNA"/>
</dbReference>
<feature type="domain" description="Methyltransferase type 11" evidence="1">
    <location>
        <begin position="143"/>
        <end position="240"/>
    </location>
</feature>
<name>A0A7S0DIJ1_9EUKA</name>